<evidence type="ECO:0000256" key="13">
    <source>
        <dbReference type="PROSITE-ProRule" id="PRU00453"/>
    </source>
</evidence>
<evidence type="ECO:0000256" key="1">
    <source>
        <dbReference type="ARBA" id="ARBA00022499"/>
    </source>
</evidence>
<evidence type="ECO:0000256" key="4">
    <source>
        <dbReference type="ARBA" id="ARBA00022723"/>
    </source>
</evidence>
<keyword evidence="2" id="KW-0690">Ribosome biogenesis</keyword>
<gene>
    <name evidence="16" type="ORF">J437_LFUL003504</name>
</gene>
<dbReference type="GO" id="GO:0000492">
    <property type="term" value="P:box C/D snoRNP assembly"/>
    <property type="evidence" value="ECO:0007669"/>
    <property type="project" value="TreeGrafter"/>
</dbReference>
<dbReference type="CDD" id="cd23023">
    <property type="entry name" value="zf-HIT_BCD1"/>
    <property type="match status" value="1"/>
</dbReference>
<dbReference type="EMBL" id="KZ308146">
    <property type="protein sequence ID" value="KAG8222859.1"/>
    <property type="molecule type" value="Genomic_DNA"/>
</dbReference>
<protein>
    <recommendedName>
        <fullName evidence="11">Box C/D snoRNA protein 1</fullName>
    </recommendedName>
    <alternativeName>
        <fullName evidence="12">Zinc finger HIT domain-containing protein 6</fullName>
    </alternativeName>
</protein>
<evidence type="ECO:0000256" key="7">
    <source>
        <dbReference type="ARBA" id="ARBA00022843"/>
    </source>
</evidence>
<dbReference type="InterPro" id="IPR051639">
    <property type="entry name" value="BCD1"/>
</dbReference>
<dbReference type="PANTHER" id="PTHR13483:SF3">
    <property type="entry name" value="BOX C_D SNORNA PROTEIN 1"/>
    <property type="match status" value="1"/>
</dbReference>
<dbReference type="Pfam" id="PF04438">
    <property type="entry name" value="zf-HIT"/>
    <property type="match status" value="1"/>
</dbReference>
<evidence type="ECO:0000313" key="16">
    <source>
        <dbReference type="EMBL" id="KAG8222859.1"/>
    </source>
</evidence>
<evidence type="ECO:0000256" key="5">
    <source>
        <dbReference type="ARBA" id="ARBA00022771"/>
    </source>
</evidence>
<comment type="similarity">
    <text evidence="9">Belongs to the BCD1 family.</text>
</comment>
<dbReference type="GO" id="GO:0008270">
    <property type="term" value="F:zinc ion binding"/>
    <property type="evidence" value="ECO:0007669"/>
    <property type="project" value="UniProtKB-UniRule"/>
</dbReference>
<keyword evidence="6" id="KW-0862">Zinc</keyword>
<sequence length="325" mass="37307">MTSSMDSTEILRLGNCEVCNNESAKYTCPKCEVKSCSLKCVNIHKSELNCNGERDMVAYKPLSKFTNIDLLSDYRLMETISRSVDSYQRDPKKKFTRIRRDLPHHLYVLKMAATRRGCKLNFLPQNFSRHQSNTTYLDWKKDLLYWRIEFIFPQADNFCLSIERFPEDQKVSCALANHLKSTSALQFYESAGISGMTLLQKAEGIKKSSSRYYVVDSSLSLKENLKGKFIVEFPVILVVLNDHKFMYDVVDSDEEVEENPDICFPGNIPGAISEQKSTGSEAKNLLFNDDFSSSDSEDDSRKTRKTVPKQKKLNIPAYDELIKQK</sequence>
<dbReference type="Pfam" id="PF25790">
    <property type="entry name" value="BCD1"/>
    <property type="match status" value="1"/>
</dbReference>
<dbReference type="PROSITE" id="PS51083">
    <property type="entry name" value="ZF_HIT"/>
    <property type="match status" value="1"/>
</dbReference>
<evidence type="ECO:0000256" key="6">
    <source>
        <dbReference type="ARBA" id="ARBA00022833"/>
    </source>
</evidence>
<keyword evidence="1" id="KW-1017">Isopeptide bond</keyword>
<reference evidence="16" key="2">
    <citation type="submission" date="2017-10" db="EMBL/GenBank/DDBJ databases">
        <title>Ladona fulva Genome sequencing and assembly.</title>
        <authorList>
            <person name="Murali S."/>
            <person name="Richards S."/>
            <person name="Bandaranaike D."/>
            <person name="Bellair M."/>
            <person name="Blankenburg K."/>
            <person name="Chao H."/>
            <person name="Dinh H."/>
            <person name="Doddapaneni H."/>
            <person name="Dugan-Rocha S."/>
            <person name="Elkadiri S."/>
            <person name="Gnanaolivu R."/>
            <person name="Hernandez B."/>
            <person name="Skinner E."/>
            <person name="Javaid M."/>
            <person name="Lee S."/>
            <person name="Li M."/>
            <person name="Ming W."/>
            <person name="Munidasa M."/>
            <person name="Muniz J."/>
            <person name="Nguyen L."/>
            <person name="Hughes D."/>
            <person name="Osuji N."/>
            <person name="Pu L.-L."/>
            <person name="Puazo M."/>
            <person name="Qu C."/>
            <person name="Quiroz J."/>
            <person name="Raj R."/>
            <person name="Weissenberger G."/>
            <person name="Xin Y."/>
            <person name="Zou X."/>
            <person name="Han Y."/>
            <person name="Worley K."/>
            <person name="Muzny D."/>
            <person name="Gibbs R."/>
        </authorList>
    </citation>
    <scope>NUCLEOTIDE SEQUENCE</scope>
    <source>
        <strain evidence="16">Sampled in the wild</strain>
    </source>
</reference>
<evidence type="ECO:0000256" key="9">
    <source>
        <dbReference type="ARBA" id="ARBA00049654"/>
    </source>
</evidence>
<keyword evidence="5 13" id="KW-0863">Zinc-finger</keyword>
<dbReference type="Proteomes" id="UP000792457">
    <property type="component" value="Unassembled WGS sequence"/>
</dbReference>
<feature type="domain" description="HIT-type" evidence="15">
    <location>
        <begin position="16"/>
        <end position="50"/>
    </location>
</feature>
<reference evidence="16" key="1">
    <citation type="submission" date="2013-04" db="EMBL/GenBank/DDBJ databases">
        <authorList>
            <person name="Qu J."/>
            <person name="Murali S.C."/>
            <person name="Bandaranaike D."/>
            <person name="Bellair M."/>
            <person name="Blankenburg K."/>
            <person name="Chao H."/>
            <person name="Dinh H."/>
            <person name="Doddapaneni H."/>
            <person name="Downs B."/>
            <person name="Dugan-Rocha S."/>
            <person name="Elkadiri S."/>
            <person name="Gnanaolivu R.D."/>
            <person name="Hernandez B."/>
            <person name="Javaid M."/>
            <person name="Jayaseelan J.C."/>
            <person name="Lee S."/>
            <person name="Li M."/>
            <person name="Ming W."/>
            <person name="Munidasa M."/>
            <person name="Muniz J."/>
            <person name="Nguyen L."/>
            <person name="Ongeri F."/>
            <person name="Osuji N."/>
            <person name="Pu L.-L."/>
            <person name="Puazo M."/>
            <person name="Qu C."/>
            <person name="Quiroz J."/>
            <person name="Raj R."/>
            <person name="Weissenberger G."/>
            <person name="Xin Y."/>
            <person name="Zou X."/>
            <person name="Han Y."/>
            <person name="Richards S."/>
            <person name="Worley K."/>
            <person name="Muzny D."/>
            <person name="Gibbs R."/>
        </authorList>
    </citation>
    <scope>NUCLEOTIDE SEQUENCE</scope>
    <source>
        <strain evidence="16">Sampled in the wild</strain>
    </source>
</reference>
<evidence type="ECO:0000256" key="11">
    <source>
        <dbReference type="ARBA" id="ARBA00068630"/>
    </source>
</evidence>
<comment type="caution">
    <text evidence="16">The sequence shown here is derived from an EMBL/GenBank/DDBJ whole genome shotgun (WGS) entry which is preliminary data.</text>
</comment>
<evidence type="ECO:0000256" key="14">
    <source>
        <dbReference type="SAM" id="MobiDB-lite"/>
    </source>
</evidence>
<dbReference type="PANTHER" id="PTHR13483">
    <property type="entry name" value="BOX C_D SNORNA PROTEIN 1-RELATED"/>
    <property type="match status" value="1"/>
</dbReference>
<dbReference type="GO" id="GO:0048254">
    <property type="term" value="P:snoRNA localization"/>
    <property type="evidence" value="ECO:0007669"/>
    <property type="project" value="TreeGrafter"/>
</dbReference>
<keyword evidence="17" id="KW-1185">Reference proteome</keyword>
<dbReference type="InterPro" id="IPR007529">
    <property type="entry name" value="Znf_HIT"/>
</dbReference>
<feature type="compositionally biased region" description="Basic residues" evidence="14">
    <location>
        <begin position="302"/>
        <end position="312"/>
    </location>
</feature>
<evidence type="ECO:0000259" key="15">
    <source>
        <dbReference type="PROSITE" id="PS51083"/>
    </source>
</evidence>
<accession>A0A8K0NX00</accession>
<dbReference type="AlphaFoldDB" id="A0A8K0NX00"/>
<dbReference type="GO" id="GO:0070761">
    <property type="term" value="C:pre-snoRNP complex"/>
    <property type="evidence" value="ECO:0007669"/>
    <property type="project" value="TreeGrafter"/>
</dbReference>
<comment type="function">
    <text evidence="8">Required for box C/D snoRNAs accumulation involved in snoRNA processing, snoRNA transport to the nucleolus and ribosome biogenesis.</text>
</comment>
<evidence type="ECO:0000256" key="3">
    <source>
        <dbReference type="ARBA" id="ARBA00022553"/>
    </source>
</evidence>
<evidence type="ECO:0000256" key="12">
    <source>
        <dbReference type="ARBA" id="ARBA00077531"/>
    </source>
</evidence>
<evidence type="ECO:0000256" key="2">
    <source>
        <dbReference type="ARBA" id="ARBA00022517"/>
    </source>
</evidence>
<dbReference type="GO" id="GO:0000463">
    <property type="term" value="P:maturation of LSU-rRNA from tricistronic rRNA transcript (SSU-rRNA, 5.8S rRNA, LSU-rRNA)"/>
    <property type="evidence" value="ECO:0007669"/>
    <property type="project" value="TreeGrafter"/>
</dbReference>
<keyword evidence="7" id="KW-0832">Ubl conjugation</keyword>
<name>A0A8K0NX00_LADFU</name>
<dbReference type="SUPFAM" id="SSF144232">
    <property type="entry name" value="HIT/MYND zinc finger-like"/>
    <property type="match status" value="1"/>
</dbReference>
<evidence type="ECO:0000313" key="17">
    <source>
        <dbReference type="Proteomes" id="UP000792457"/>
    </source>
</evidence>
<proteinExistence type="inferred from homology"/>
<keyword evidence="4" id="KW-0479">Metal-binding</keyword>
<evidence type="ECO:0000256" key="10">
    <source>
        <dbReference type="ARBA" id="ARBA00061949"/>
    </source>
</evidence>
<organism evidence="16 17">
    <name type="scientific">Ladona fulva</name>
    <name type="common">Scarce chaser dragonfly</name>
    <name type="synonym">Libellula fulva</name>
    <dbReference type="NCBI Taxonomy" id="123851"/>
    <lineage>
        <taxon>Eukaryota</taxon>
        <taxon>Metazoa</taxon>
        <taxon>Ecdysozoa</taxon>
        <taxon>Arthropoda</taxon>
        <taxon>Hexapoda</taxon>
        <taxon>Insecta</taxon>
        <taxon>Pterygota</taxon>
        <taxon>Palaeoptera</taxon>
        <taxon>Odonata</taxon>
        <taxon>Epiprocta</taxon>
        <taxon>Anisoptera</taxon>
        <taxon>Libelluloidea</taxon>
        <taxon>Libellulidae</taxon>
        <taxon>Ladona</taxon>
    </lineage>
</organism>
<dbReference type="Gene3D" id="3.30.60.190">
    <property type="match status" value="1"/>
</dbReference>
<dbReference type="FunFam" id="3.30.60.190:FF:000001">
    <property type="entry name" value="box C/D snoRNA protein 1"/>
    <property type="match status" value="1"/>
</dbReference>
<dbReference type="GO" id="GO:0005634">
    <property type="term" value="C:nucleus"/>
    <property type="evidence" value="ECO:0007669"/>
    <property type="project" value="TreeGrafter"/>
</dbReference>
<dbReference type="InterPro" id="IPR057721">
    <property type="entry name" value="BCD1_alpha/beta"/>
</dbReference>
<evidence type="ECO:0000256" key="8">
    <source>
        <dbReference type="ARBA" id="ARBA00049598"/>
    </source>
</evidence>
<comment type="subunit">
    <text evidence="10">Interacts with FBL, SNU13, NOP58, NUFIP1, RUVBL1, RUVBL2 and TAF9. Interacts (via HIT-type zinc finger) with the RUVBL1/RUVBL2 complex in the presence of ADP.</text>
</comment>
<keyword evidence="3" id="KW-0597">Phosphoprotein</keyword>
<dbReference type="OrthoDB" id="272357at2759"/>
<feature type="region of interest" description="Disordered" evidence="14">
    <location>
        <begin position="287"/>
        <end position="312"/>
    </location>
</feature>